<organism evidence="2">
    <name type="scientific">Methylobacterium bullatum</name>
    <dbReference type="NCBI Taxonomy" id="570505"/>
    <lineage>
        <taxon>Bacteria</taxon>
        <taxon>Pseudomonadati</taxon>
        <taxon>Pseudomonadota</taxon>
        <taxon>Alphaproteobacteria</taxon>
        <taxon>Hyphomicrobiales</taxon>
        <taxon>Methylobacteriaceae</taxon>
        <taxon>Methylobacterium</taxon>
    </lineage>
</organism>
<keyword evidence="1" id="KW-0812">Transmembrane</keyword>
<keyword evidence="1" id="KW-0472">Membrane</keyword>
<reference evidence="2" key="1">
    <citation type="submission" date="2019-12" db="EMBL/GenBank/DDBJ databases">
        <authorList>
            <person name="Cremers G."/>
        </authorList>
    </citation>
    <scope>NUCLEOTIDE SEQUENCE</scope>
    <source>
        <strain evidence="2">Mbul2</strain>
    </source>
</reference>
<name>A0A679KDE6_9HYPH</name>
<protein>
    <recommendedName>
        <fullName evidence="3">Glycerophosphoryl diester phosphodiesterase membrane domain-containing protein</fullName>
    </recommendedName>
</protein>
<evidence type="ECO:0008006" key="3">
    <source>
        <dbReference type="Google" id="ProtNLM"/>
    </source>
</evidence>
<feature type="transmembrane region" description="Helical" evidence="1">
    <location>
        <begin position="56"/>
        <end position="80"/>
    </location>
</feature>
<evidence type="ECO:0000313" key="2">
    <source>
        <dbReference type="EMBL" id="CAA2145342.1"/>
    </source>
</evidence>
<dbReference type="AlphaFoldDB" id="A0A679KDE6"/>
<feature type="transmembrane region" description="Helical" evidence="1">
    <location>
        <begin position="218"/>
        <end position="238"/>
    </location>
</feature>
<keyword evidence="1" id="KW-1133">Transmembrane helix</keyword>
<feature type="transmembrane region" description="Helical" evidence="1">
    <location>
        <begin position="101"/>
        <end position="118"/>
    </location>
</feature>
<gene>
    <name evidence="2" type="ORF">MBLL_04461</name>
</gene>
<dbReference type="EMBL" id="LR743511">
    <property type="protein sequence ID" value="CAA2145342.1"/>
    <property type="molecule type" value="Genomic_DNA"/>
</dbReference>
<feature type="transmembrane region" description="Helical" evidence="1">
    <location>
        <begin position="174"/>
        <end position="198"/>
    </location>
</feature>
<accession>A0A679KDE6</accession>
<feature type="transmembrane region" description="Helical" evidence="1">
    <location>
        <begin position="25"/>
        <end position="44"/>
    </location>
</feature>
<sequence>MAAPLQTRGSTSAAYRDAFRAVTSLWRETGLVALALIVQSLLSARMSGSKNSSGSLTAALIEIAVTVLLVPYTMAIYRHVLGLRPESAQTLLNEAMRRKDLIAYHLGWFLIGILWARVAILPMAALGLLMIPAFVLTIWLTSRLFTVGPTLAIEGLEVTPQAAFRATAGQVWTIFYIGFRVALPLVALALLLGVLVFASSDQPAGRAGTPPSILTEILILPFSLFGLVLRAVLEAQIFRDLGLFSPRREVG</sequence>
<dbReference type="RefSeq" id="WP_147830181.1">
    <property type="nucleotide sequence ID" value="NZ_LR743511.1"/>
</dbReference>
<feature type="transmembrane region" description="Helical" evidence="1">
    <location>
        <begin position="124"/>
        <end position="141"/>
    </location>
</feature>
<evidence type="ECO:0000256" key="1">
    <source>
        <dbReference type="SAM" id="Phobius"/>
    </source>
</evidence>
<proteinExistence type="predicted"/>